<evidence type="ECO:0000259" key="2">
    <source>
        <dbReference type="Pfam" id="PF25023"/>
    </source>
</evidence>
<dbReference type="Gene3D" id="2.180.10.10">
    <property type="entry name" value="RHS repeat-associated core"/>
    <property type="match status" value="1"/>
</dbReference>
<dbReference type="PRINTS" id="PR00394">
    <property type="entry name" value="RHSPROTEIN"/>
</dbReference>
<evidence type="ECO:0000313" key="3">
    <source>
        <dbReference type="EMBL" id="SHK57437.1"/>
    </source>
</evidence>
<keyword evidence="1" id="KW-0677">Repeat</keyword>
<dbReference type="InterPro" id="IPR022385">
    <property type="entry name" value="Rhs_assc_core"/>
</dbReference>
<keyword evidence="4" id="KW-1185">Reference proteome</keyword>
<evidence type="ECO:0000256" key="1">
    <source>
        <dbReference type="ARBA" id="ARBA00022737"/>
    </source>
</evidence>
<feature type="domain" description="Teneurin-like YD-shell" evidence="2">
    <location>
        <begin position="107"/>
        <end position="357"/>
    </location>
</feature>
<organism evidence="3 4">
    <name type="scientific">Desulfatibacillum alkenivorans DSM 16219</name>
    <dbReference type="NCBI Taxonomy" id="1121393"/>
    <lineage>
        <taxon>Bacteria</taxon>
        <taxon>Pseudomonadati</taxon>
        <taxon>Thermodesulfobacteriota</taxon>
        <taxon>Desulfobacteria</taxon>
        <taxon>Desulfobacterales</taxon>
        <taxon>Desulfatibacillaceae</taxon>
        <taxon>Desulfatibacillum</taxon>
    </lineage>
</organism>
<protein>
    <submittedName>
        <fullName evidence="3">RHS repeat-associated core domain-containing protein</fullName>
    </submittedName>
</protein>
<dbReference type="Proteomes" id="UP000183994">
    <property type="component" value="Unassembled WGS sequence"/>
</dbReference>
<name>A0A1M6TKH0_9BACT</name>
<dbReference type="NCBIfam" id="TIGR03696">
    <property type="entry name" value="Rhs_assc_core"/>
    <property type="match status" value="1"/>
</dbReference>
<gene>
    <name evidence="3" type="ORF">SAMN02745216_03708</name>
</gene>
<dbReference type="AlphaFoldDB" id="A0A1M6TKH0"/>
<dbReference type="OrthoDB" id="5458729at2"/>
<proteinExistence type="predicted"/>
<dbReference type="PANTHER" id="PTHR32305:SF15">
    <property type="entry name" value="PROTEIN RHSA-RELATED"/>
    <property type="match status" value="1"/>
</dbReference>
<dbReference type="InterPro" id="IPR050708">
    <property type="entry name" value="T6SS_VgrG/RHS"/>
</dbReference>
<dbReference type="PANTHER" id="PTHR32305">
    <property type="match status" value="1"/>
</dbReference>
<dbReference type="InterPro" id="IPR056823">
    <property type="entry name" value="TEN-like_YD-shell"/>
</dbReference>
<dbReference type="STRING" id="1121393.SAMN02745216_03708"/>
<dbReference type="RefSeq" id="WP_073477746.1">
    <property type="nucleotide sequence ID" value="NZ_FQZU01000027.1"/>
</dbReference>
<accession>A0A1M6TKH0</accession>
<evidence type="ECO:0000313" key="4">
    <source>
        <dbReference type="Proteomes" id="UP000183994"/>
    </source>
</evidence>
<reference evidence="4" key="1">
    <citation type="submission" date="2016-11" db="EMBL/GenBank/DDBJ databases">
        <authorList>
            <person name="Varghese N."/>
            <person name="Submissions S."/>
        </authorList>
    </citation>
    <scope>NUCLEOTIDE SEQUENCE [LARGE SCALE GENOMIC DNA]</scope>
    <source>
        <strain evidence="4">DSM 16219</strain>
    </source>
</reference>
<dbReference type="EMBL" id="FQZU01000027">
    <property type="protein sequence ID" value="SHK57437.1"/>
    <property type="molecule type" value="Genomic_DNA"/>
</dbReference>
<sequence>MDYGLFAKEFSYSYYKNGLKESYTGPDGVTYTYTYDNANQWVSMDIPGQGAITNNVFNWTRPVSTTYPGGAVRTYSYDALMQTQSIAAMDPAQNTVMDYQYTRDLMGNITSKETEDGDYTYAYDELYQLTSVDNPSLDDEGYTYDDVGNRLTELGGVQDYLVNANNELVSHGDVTYTYDDNGNTTSITNGTEAVNYFYDVEDRLIRVEDGDGSVAAEYYYDPFGRRLWKDVNGTRTCYFYSDEGLVGEFSAEGTLIKSYGYKPNSTWTTNPLFMVQDSEYYYYQNDHLGTPQKLVSENGAVVWSAVYHAFGEAEVDAGSTIENNLRFPGQYFDAETGLHYNFTRSYIPQIGRYVRIDTIGTKGGVNLYCYVTGNPANLIDPEGLMGCKPKLPEIPKSPGDFKDAIKKLKKNGKAIKECAEMDDSNDSCEDKWEGCQECCKAAAQAINPTGLWHNWYVACTTWLCNLPPE</sequence>
<dbReference type="Pfam" id="PF25023">
    <property type="entry name" value="TEN_YD-shell"/>
    <property type="match status" value="1"/>
</dbReference>